<feature type="domain" description="Type II secretion system protein GspF" evidence="11">
    <location>
        <begin position="64"/>
        <end position="186"/>
    </location>
</feature>
<dbReference type="Gene3D" id="1.20.81.30">
    <property type="entry name" value="Type II secretion system (T2SS), domain F"/>
    <property type="match status" value="2"/>
</dbReference>
<feature type="domain" description="Type II secretion system protein GspF" evidence="11">
    <location>
        <begin position="268"/>
        <end position="331"/>
    </location>
</feature>
<protein>
    <submittedName>
        <fullName evidence="12">Type II secretion system protein F</fullName>
    </submittedName>
</protein>
<dbReference type="GO" id="GO:0015628">
    <property type="term" value="P:protein secretion by the type II secretion system"/>
    <property type="evidence" value="ECO:0007669"/>
    <property type="project" value="TreeGrafter"/>
</dbReference>
<organism evidence="12">
    <name type="scientific">Phytobacter massiliensis</name>
    <dbReference type="NCBI Taxonomy" id="1485952"/>
    <lineage>
        <taxon>Bacteria</taxon>
        <taxon>Pseudomonadati</taxon>
        <taxon>Pseudomonadota</taxon>
        <taxon>Gammaproteobacteria</taxon>
        <taxon>Enterobacterales</taxon>
        <taxon>Enterobacteriaceae</taxon>
        <taxon>Phytobacter</taxon>
    </lineage>
</organism>
<comment type="similarity">
    <text evidence="2 9">Belongs to the GSP F family.</text>
</comment>
<dbReference type="GO" id="GO:0005886">
    <property type="term" value="C:plasma membrane"/>
    <property type="evidence" value="ECO:0007669"/>
    <property type="project" value="UniProtKB-SubCell"/>
</dbReference>
<evidence type="ECO:0000256" key="10">
    <source>
        <dbReference type="SAM" id="Phobius"/>
    </source>
</evidence>
<name>A0A6N3DNU5_9ENTR</name>
<keyword evidence="5" id="KW-0997">Cell inner membrane</keyword>
<evidence type="ECO:0000256" key="4">
    <source>
        <dbReference type="ARBA" id="ARBA00022475"/>
    </source>
</evidence>
<feature type="transmembrane region" description="Helical" evidence="10">
    <location>
        <begin position="165"/>
        <end position="185"/>
    </location>
</feature>
<keyword evidence="6 9" id="KW-0812">Transmembrane</keyword>
<gene>
    <name evidence="12" type="primary">epsF</name>
    <name evidence="12" type="ORF">EMLFYP7_01860</name>
</gene>
<dbReference type="InterPro" id="IPR001992">
    <property type="entry name" value="T2SS_GspF/T4SS_PilC_CS"/>
</dbReference>
<dbReference type="PANTHER" id="PTHR30012">
    <property type="entry name" value="GENERAL SECRETION PATHWAY PROTEIN"/>
    <property type="match status" value="1"/>
</dbReference>
<proteinExistence type="inferred from homology"/>
<dbReference type="AlphaFoldDB" id="A0A6N3DNU5"/>
<evidence type="ECO:0000256" key="2">
    <source>
        <dbReference type="ARBA" id="ARBA00005745"/>
    </source>
</evidence>
<evidence type="ECO:0000256" key="7">
    <source>
        <dbReference type="ARBA" id="ARBA00022989"/>
    </source>
</evidence>
<dbReference type="PROSITE" id="PS00874">
    <property type="entry name" value="T2SP_F"/>
    <property type="match status" value="1"/>
</dbReference>
<evidence type="ECO:0000256" key="3">
    <source>
        <dbReference type="ARBA" id="ARBA00022448"/>
    </source>
</evidence>
<keyword evidence="3 9" id="KW-0813">Transport</keyword>
<feature type="transmembrane region" description="Helical" evidence="10">
    <location>
        <begin position="212"/>
        <end position="234"/>
    </location>
</feature>
<dbReference type="FunFam" id="1.20.81.30:FF:000001">
    <property type="entry name" value="Type II secretion system protein F"/>
    <property type="match status" value="1"/>
</dbReference>
<dbReference type="PANTHER" id="PTHR30012:SF7">
    <property type="entry name" value="PROTEIN TRANSPORT PROTEIN HOFC HOMOLOG"/>
    <property type="match status" value="1"/>
</dbReference>
<comment type="subcellular location">
    <subcellularLocation>
        <location evidence="1 9">Cell inner membrane</location>
        <topology evidence="1 9">Multi-pass membrane protein</topology>
    </subcellularLocation>
</comment>
<keyword evidence="4" id="KW-1003">Cell membrane</keyword>
<evidence type="ECO:0000256" key="8">
    <source>
        <dbReference type="ARBA" id="ARBA00023136"/>
    </source>
</evidence>
<dbReference type="EMBL" id="CACRTZ010000013">
    <property type="protein sequence ID" value="VYU27417.1"/>
    <property type="molecule type" value="Genomic_DNA"/>
</dbReference>
<dbReference type="Pfam" id="PF00482">
    <property type="entry name" value="T2SSF"/>
    <property type="match status" value="2"/>
</dbReference>
<evidence type="ECO:0000259" key="11">
    <source>
        <dbReference type="Pfam" id="PF00482"/>
    </source>
</evidence>
<dbReference type="InterPro" id="IPR042094">
    <property type="entry name" value="T2SS_GspF_sf"/>
</dbReference>
<keyword evidence="8 10" id="KW-0472">Membrane</keyword>
<evidence type="ECO:0000256" key="9">
    <source>
        <dbReference type="RuleBase" id="RU003923"/>
    </source>
</evidence>
<evidence type="ECO:0000256" key="6">
    <source>
        <dbReference type="ARBA" id="ARBA00022692"/>
    </source>
</evidence>
<evidence type="ECO:0000256" key="5">
    <source>
        <dbReference type="ARBA" id="ARBA00022519"/>
    </source>
</evidence>
<dbReference type="InterPro" id="IPR018076">
    <property type="entry name" value="T2SS_GspF_dom"/>
</dbReference>
<sequence>MAIKQLWQWDGLDAQGRHHQGTCWEESRNAVMLHLLQQHIQPLTLRRRPVRQRLWRGEYSCEIIHQLATLLQAGLALPESLLLLAKQQPSPQWQALLEALAQALERGETFCAALGRWPEVFPPLYLTMVRTGELTGQLDECCFSLAEQQKTQLALASKVKKALRYPLIILGLAFIVVLAMVYLVLPEFAKIYQTFNTPLPTLTRGVIASAELIRHGSAPMLPLIAAIALSFVRLKKNVAWQKRLQKMLLACPLAGPLIRGQKLSQIFTVLALTQRSGIAFLHGLESVKETLSCPWWQEIISKVHQQIAQGQAISAALQASGVFTRSVCNWSAPAKLRARWMRCC</sequence>
<reference evidence="12" key="1">
    <citation type="submission" date="2019-11" db="EMBL/GenBank/DDBJ databases">
        <authorList>
            <person name="Feng L."/>
        </authorList>
    </citation>
    <scope>NUCLEOTIDE SEQUENCE</scope>
    <source>
        <strain evidence="12">EMassiliensisLFYP7</strain>
    </source>
</reference>
<evidence type="ECO:0000313" key="12">
    <source>
        <dbReference type="EMBL" id="VYU27417.1"/>
    </source>
</evidence>
<accession>A0A6N3DNU5</accession>
<evidence type="ECO:0000256" key="1">
    <source>
        <dbReference type="ARBA" id="ARBA00004429"/>
    </source>
</evidence>
<dbReference type="NCBIfam" id="NF007861">
    <property type="entry name" value="PRK10573.1"/>
    <property type="match status" value="1"/>
</dbReference>
<keyword evidence="7 10" id="KW-1133">Transmembrane helix</keyword>
<dbReference type="InterPro" id="IPR003004">
    <property type="entry name" value="GspF/PilC"/>
</dbReference>